<accession>A0A1H7DAC5</accession>
<sequence>MSHVSSIFAALSDPCRLEIIETLMREGETPAGEICERFDISGPAVSRHLSVLHTAGLVNRKVAGKHRLYSVRPEAIRQVSDWTMDHREFWEASMNRIEAALREDAR</sequence>
<evidence type="ECO:0000313" key="2">
    <source>
        <dbReference type="EMBL" id="SEJ98678.1"/>
    </source>
</evidence>
<dbReference type="InterPro" id="IPR036390">
    <property type="entry name" value="WH_DNA-bd_sf"/>
</dbReference>
<evidence type="ECO:0000259" key="1">
    <source>
        <dbReference type="PROSITE" id="PS50987"/>
    </source>
</evidence>
<dbReference type="PRINTS" id="PR00778">
    <property type="entry name" value="HTHARSR"/>
</dbReference>
<dbReference type="PROSITE" id="PS50987">
    <property type="entry name" value="HTH_ARSR_2"/>
    <property type="match status" value="1"/>
</dbReference>
<proteinExistence type="predicted"/>
<reference evidence="2 3" key="1">
    <citation type="submission" date="2016-10" db="EMBL/GenBank/DDBJ databases">
        <authorList>
            <person name="de Groot N.N."/>
        </authorList>
    </citation>
    <scope>NUCLEOTIDE SEQUENCE [LARGE SCALE GENOMIC DNA]</scope>
    <source>
        <strain evidence="2 3">DSM 29340</strain>
    </source>
</reference>
<dbReference type="GO" id="GO:0003700">
    <property type="term" value="F:DNA-binding transcription factor activity"/>
    <property type="evidence" value="ECO:0007669"/>
    <property type="project" value="InterPro"/>
</dbReference>
<dbReference type="InterPro" id="IPR036388">
    <property type="entry name" value="WH-like_DNA-bd_sf"/>
</dbReference>
<feature type="domain" description="HTH arsR-type" evidence="1">
    <location>
        <begin position="1"/>
        <end position="91"/>
    </location>
</feature>
<name>A0A1H7DAC5_9RHOB</name>
<keyword evidence="3" id="KW-1185">Reference proteome</keyword>
<dbReference type="NCBIfam" id="NF033788">
    <property type="entry name" value="HTH_metalloreg"/>
    <property type="match status" value="1"/>
</dbReference>
<dbReference type="EMBL" id="FNYD01000010">
    <property type="protein sequence ID" value="SEJ98678.1"/>
    <property type="molecule type" value="Genomic_DNA"/>
</dbReference>
<protein>
    <submittedName>
        <fullName evidence="2">Transcriptional regulator, ArsR family</fullName>
    </submittedName>
</protein>
<dbReference type="OrthoDB" id="9790747at2"/>
<dbReference type="InterPro" id="IPR011991">
    <property type="entry name" value="ArsR-like_HTH"/>
</dbReference>
<dbReference type="SMART" id="SM00418">
    <property type="entry name" value="HTH_ARSR"/>
    <property type="match status" value="1"/>
</dbReference>
<dbReference type="STRING" id="1227549.SAMN05444007_110108"/>
<dbReference type="CDD" id="cd00090">
    <property type="entry name" value="HTH_ARSR"/>
    <property type="match status" value="1"/>
</dbReference>
<dbReference type="Proteomes" id="UP000199379">
    <property type="component" value="Unassembled WGS sequence"/>
</dbReference>
<dbReference type="PANTHER" id="PTHR38600">
    <property type="entry name" value="TRANSCRIPTIONAL REGULATORY PROTEIN"/>
    <property type="match status" value="1"/>
</dbReference>
<dbReference type="SUPFAM" id="SSF46785">
    <property type="entry name" value="Winged helix' DNA-binding domain"/>
    <property type="match status" value="1"/>
</dbReference>
<dbReference type="PANTHER" id="PTHR38600:SF2">
    <property type="entry name" value="SLL0088 PROTEIN"/>
    <property type="match status" value="1"/>
</dbReference>
<dbReference type="Gene3D" id="1.10.10.10">
    <property type="entry name" value="Winged helix-like DNA-binding domain superfamily/Winged helix DNA-binding domain"/>
    <property type="match status" value="1"/>
</dbReference>
<dbReference type="InterPro" id="IPR001845">
    <property type="entry name" value="HTH_ArsR_DNA-bd_dom"/>
</dbReference>
<organism evidence="2 3">
    <name type="scientific">Cribrihabitans marinus</name>
    <dbReference type="NCBI Taxonomy" id="1227549"/>
    <lineage>
        <taxon>Bacteria</taxon>
        <taxon>Pseudomonadati</taxon>
        <taxon>Pseudomonadota</taxon>
        <taxon>Alphaproteobacteria</taxon>
        <taxon>Rhodobacterales</taxon>
        <taxon>Paracoccaceae</taxon>
        <taxon>Cribrihabitans</taxon>
    </lineage>
</organism>
<dbReference type="Pfam" id="PF01022">
    <property type="entry name" value="HTH_5"/>
    <property type="match status" value="1"/>
</dbReference>
<evidence type="ECO:0000313" key="3">
    <source>
        <dbReference type="Proteomes" id="UP000199379"/>
    </source>
</evidence>
<gene>
    <name evidence="2" type="ORF">SAMN05444007_110108</name>
</gene>
<dbReference type="AlphaFoldDB" id="A0A1H7DAC5"/>
<dbReference type="RefSeq" id="WP_092369645.1">
    <property type="nucleotide sequence ID" value="NZ_BMGV01000010.1"/>
</dbReference>